<evidence type="ECO:0000313" key="1">
    <source>
        <dbReference type="EnsemblMetazoa" id="XP_014251566.1"/>
    </source>
</evidence>
<dbReference type="GO" id="GO:0005761">
    <property type="term" value="C:mitochondrial ribosome"/>
    <property type="evidence" value="ECO:0007669"/>
    <property type="project" value="InterPro"/>
</dbReference>
<dbReference type="GO" id="GO:0003735">
    <property type="term" value="F:structural constituent of ribosome"/>
    <property type="evidence" value="ECO:0007669"/>
    <property type="project" value="TreeGrafter"/>
</dbReference>
<dbReference type="PANTHER" id="PTHR14520:SF4">
    <property type="entry name" value="LARGE RIBOSOMAL SUBUNIT PROTEIN ML63"/>
    <property type="match status" value="1"/>
</dbReference>
<dbReference type="EnsemblMetazoa" id="XM_014396080.2">
    <property type="protein sequence ID" value="XP_014251566.1"/>
    <property type="gene ID" value="LOC106667856"/>
</dbReference>
<organism evidence="1 2">
    <name type="scientific">Cimex lectularius</name>
    <name type="common">Bed bug</name>
    <name type="synonym">Acanthia lectularia</name>
    <dbReference type="NCBI Taxonomy" id="79782"/>
    <lineage>
        <taxon>Eukaryota</taxon>
        <taxon>Metazoa</taxon>
        <taxon>Ecdysozoa</taxon>
        <taxon>Arthropoda</taxon>
        <taxon>Hexapoda</taxon>
        <taxon>Insecta</taxon>
        <taxon>Pterygota</taxon>
        <taxon>Neoptera</taxon>
        <taxon>Paraneoptera</taxon>
        <taxon>Hemiptera</taxon>
        <taxon>Heteroptera</taxon>
        <taxon>Panheteroptera</taxon>
        <taxon>Cimicomorpha</taxon>
        <taxon>Cimicidae</taxon>
        <taxon>Cimex</taxon>
    </lineage>
</organism>
<reference evidence="1" key="1">
    <citation type="submission" date="2022-01" db="UniProtKB">
        <authorList>
            <consortium name="EnsemblMetazoa"/>
        </authorList>
    </citation>
    <scope>IDENTIFICATION</scope>
</reference>
<evidence type="ECO:0000313" key="2">
    <source>
        <dbReference type="Proteomes" id="UP000494040"/>
    </source>
</evidence>
<gene>
    <name evidence="1" type="primary">106667856</name>
</gene>
<accession>A0A8I6RWN1</accession>
<evidence type="ECO:0008006" key="3">
    <source>
        <dbReference type="Google" id="ProtNLM"/>
    </source>
</evidence>
<dbReference type="OrthoDB" id="6019958at2759"/>
<proteinExistence type="predicted"/>
<protein>
    <recommendedName>
        <fullName evidence="3">Ribosomal protein 63, mitochondrial</fullName>
    </recommendedName>
</protein>
<dbReference type="Pfam" id="PF14978">
    <property type="entry name" value="MRP-63"/>
    <property type="match status" value="1"/>
</dbReference>
<dbReference type="AlphaFoldDB" id="A0A8I6RWN1"/>
<dbReference type="KEGG" id="clec:106667856"/>
<sequence>MRITVPLFLFKLPNGHLFRGKYRLVKRVTPKAVKLLKREFQIEEQNMFYLRHPYLTKEQSFNHMKALKALRGDPPYHTKFVVLANEKFENGKHRTLEEQLSHLKVTEDWDFKAGSI</sequence>
<name>A0A8I6RWN1_CIMLE</name>
<dbReference type="GO" id="GO:0032543">
    <property type="term" value="P:mitochondrial translation"/>
    <property type="evidence" value="ECO:0007669"/>
    <property type="project" value="TreeGrafter"/>
</dbReference>
<dbReference type="Proteomes" id="UP000494040">
    <property type="component" value="Unassembled WGS sequence"/>
</dbReference>
<dbReference type="InterPro" id="IPR016576">
    <property type="entry name" value="Ribosomal_mL63"/>
</dbReference>
<keyword evidence="2" id="KW-1185">Reference proteome</keyword>
<dbReference type="PANTHER" id="PTHR14520">
    <property type="entry name" value="MITOCHONDRIAL RIBOSOMAL PROTEIN 63"/>
    <property type="match status" value="1"/>
</dbReference>